<dbReference type="Pfam" id="PF00752">
    <property type="entry name" value="XPG_N"/>
    <property type="match status" value="1"/>
</dbReference>
<evidence type="ECO:0000256" key="1">
    <source>
        <dbReference type="ARBA" id="ARBA00007398"/>
    </source>
</evidence>
<accession>A0A0R3TSD5</accession>
<reference evidence="4 5" key="2">
    <citation type="submission" date="2018-11" db="EMBL/GenBank/DDBJ databases">
        <authorList>
            <consortium name="Pathogen Informatics"/>
        </authorList>
    </citation>
    <scope>NUCLEOTIDE SEQUENCE [LARGE SCALE GENOMIC DNA]</scope>
</reference>
<feature type="compositionally biased region" description="Basic and acidic residues" evidence="2">
    <location>
        <begin position="712"/>
        <end position="734"/>
    </location>
</feature>
<evidence type="ECO:0000313" key="6">
    <source>
        <dbReference type="WBParaSite" id="HNAJ_0001055101-mRNA-1"/>
    </source>
</evidence>
<feature type="domain" description="XPG N-terminal" evidence="3">
    <location>
        <begin position="1"/>
        <end position="96"/>
    </location>
</feature>
<dbReference type="PRINTS" id="PR00853">
    <property type="entry name" value="XPGRADSUPER"/>
</dbReference>
<sequence length="752" mass="85350">MGVRGLFSYIRKEQGNFRPIQLRNSFIILDGYNIICKLYLHSSLYTQYNGEYFAFDIIVEEFLLNLKKCNLEPIFIFDGLHEFSKLNTILKRSTDRIITLSHLQENSTRGPIRDGTSADFRVSIEPTLVSMTFFRTLQRLGARYVVADFEADQLAAAMAMHLGVPLISNDSDYFILGPYWANKGCELIYVPTESCDFFTTHESNEGFYISAEQYTATESITFRNLSPIQIPLFAVLNGNDYVPPYYFHAFLPGGTQQQPYATSNNAARTASRFRRLIEWLSGFGNDIVGPVDRILSKFPKSERSKAFNFICAGLASYHVPFEDLPTYMSFIFGDDVPPSKVAQSPPILSNLSDKSYGLKALHVLAVGEPSPRYLSVWPPRLLRAFRNGHIPTSACDALFAFGMVLKGVVEDYQSREPFNLCSLPLRRILVGLLVDTYPSNTFRLPGIFKNNGNLSYKEYRREGCTVMIHKIVNFDQISLKGFPNGFAFLQHHLHLPDRPPIIPKWLHSVACVLFLWARFDARPETENLSTSSVGLAVSLCAIAVQMRLLEKGSIIDVRGRSDINGKLMSIRGRNISGARMEPLRFAYLHIIAQIESVYSYLTALIDVIDALMPEEVGCGMEFLPPQIMFPSGCLAHHIACRLSYAQPKDRMREAMETWLPELLGRVEAQFLEQIKSMFSGLIRFVDSWTASVPPAEFRKRRRDHPPPSTSNHRPDQPRRADNRLRGDAWQPRKEAELEAAVEKRMRENGLID</sequence>
<dbReference type="Proteomes" id="UP000278807">
    <property type="component" value="Unassembled WGS sequence"/>
</dbReference>
<reference evidence="6" key="1">
    <citation type="submission" date="2017-02" db="UniProtKB">
        <authorList>
            <consortium name="WormBaseParasite"/>
        </authorList>
    </citation>
    <scope>IDENTIFICATION</scope>
</reference>
<evidence type="ECO:0000313" key="5">
    <source>
        <dbReference type="Proteomes" id="UP000278807"/>
    </source>
</evidence>
<dbReference type="InterPro" id="IPR029060">
    <property type="entry name" value="PIN-like_dom_sf"/>
</dbReference>
<comment type="similarity">
    <text evidence="1">Belongs to the asteroid family.</text>
</comment>
<dbReference type="STRING" id="102285.A0A0R3TSD5"/>
<evidence type="ECO:0000259" key="3">
    <source>
        <dbReference type="Pfam" id="PF00752"/>
    </source>
</evidence>
<dbReference type="WBParaSite" id="HNAJ_0001055101-mRNA-1">
    <property type="protein sequence ID" value="HNAJ_0001055101-mRNA-1"/>
    <property type="gene ID" value="HNAJ_0001055101"/>
</dbReference>
<dbReference type="Gene3D" id="3.40.50.1010">
    <property type="entry name" value="5'-nuclease"/>
    <property type="match status" value="1"/>
</dbReference>
<dbReference type="PANTHER" id="PTHR15665:SF1">
    <property type="entry name" value="PROTEIN ASTEROID HOMOLOG 1"/>
    <property type="match status" value="1"/>
</dbReference>
<name>A0A0R3TSD5_RODNA</name>
<dbReference type="InterPro" id="IPR006085">
    <property type="entry name" value="XPG_DNA_repair_N"/>
</dbReference>
<feature type="region of interest" description="Disordered" evidence="2">
    <location>
        <begin position="696"/>
        <end position="734"/>
    </location>
</feature>
<organism evidence="6">
    <name type="scientific">Rodentolepis nana</name>
    <name type="common">Dwarf tapeworm</name>
    <name type="synonym">Hymenolepis nana</name>
    <dbReference type="NCBI Taxonomy" id="102285"/>
    <lineage>
        <taxon>Eukaryota</taxon>
        <taxon>Metazoa</taxon>
        <taxon>Spiralia</taxon>
        <taxon>Lophotrochozoa</taxon>
        <taxon>Platyhelminthes</taxon>
        <taxon>Cestoda</taxon>
        <taxon>Eucestoda</taxon>
        <taxon>Cyclophyllidea</taxon>
        <taxon>Hymenolepididae</taxon>
        <taxon>Rodentolepis</taxon>
    </lineage>
</organism>
<dbReference type="SUPFAM" id="SSF88723">
    <property type="entry name" value="PIN domain-like"/>
    <property type="match status" value="1"/>
</dbReference>
<protein>
    <submittedName>
        <fullName evidence="6">XPGN domain-containing protein</fullName>
    </submittedName>
</protein>
<dbReference type="InterPro" id="IPR026832">
    <property type="entry name" value="Asteroid"/>
</dbReference>
<evidence type="ECO:0000313" key="4">
    <source>
        <dbReference type="EMBL" id="VDO08227.1"/>
    </source>
</evidence>
<dbReference type="EMBL" id="UZAE01013099">
    <property type="protein sequence ID" value="VDO08227.1"/>
    <property type="molecule type" value="Genomic_DNA"/>
</dbReference>
<evidence type="ECO:0000256" key="2">
    <source>
        <dbReference type="SAM" id="MobiDB-lite"/>
    </source>
</evidence>
<dbReference type="PANTHER" id="PTHR15665">
    <property type="entry name" value="ASTEROID PROTEIN"/>
    <property type="match status" value="1"/>
</dbReference>
<keyword evidence="5" id="KW-1185">Reference proteome</keyword>
<dbReference type="OrthoDB" id="10254073at2759"/>
<proteinExistence type="inferred from homology"/>
<gene>
    <name evidence="4" type="ORF">HNAJ_LOCUS10546</name>
</gene>
<dbReference type="InterPro" id="IPR006084">
    <property type="entry name" value="XPG/Rad2"/>
</dbReference>
<dbReference type="AlphaFoldDB" id="A0A0R3TSD5"/>
<dbReference type="GO" id="GO:0004518">
    <property type="term" value="F:nuclease activity"/>
    <property type="evidence" value="ECO:0007669"/>
    <property type="project" value="InterPro"/>
</dbReference>